<evidence type="ECO:0000256" key="12">
    <source>
        <dbReference type="ARBA" id="ARBA00023180"/>
    </source>
</evidence>
<evidence type="ECO:0000256" key="5">
    <source>
        <dbReference type="ARBA" id="ARBA00022679"/>
    </source>
</evidence>
<evidence type="ECO:0000256" key="14">
    <source>
        <dbReference type="ARBA" id="ARBA00039109"/>
    </source>
</evidence>
<evidence type="ECO:0000256" key="8">
    <source>
        <dbReference type="ARBA" id="ARBA00022989"/>
    </source>
</evidence>
<proteinExistence type="inferred from homology"/>
<evidence type="ECO:0000256" key="1">
    <source>
        <dbReference type="ARBA" id="ARBA00004323"/>
    </source>
</evidence>
<comment type="pathway">
    <text evidence="2">Protein modification; protein glycosylation.</text>
</comment>
<dbReference type="InParanoid" id="A0A4W3JWZ6"/>
<evidence type="ECO:0000256" key="13">
    <source>
        <dbReference type="ARBA" id="ARBA00036348"/>
    </source>
</evidence>
<evidence type="ECO:0000256" key="3">
    <source>
        <dbReference type="ARBA" id="ARBA00006003"/>
    </source>
</evidence>
<name>A0A4W3JWZ6_CALMI</name>
<dbReference type="InterPro" id="IPR001675">
    <property type="entry name" value="Glyco_trans_29"/>
</dbReference>
<dbReference type="OMA" id="KSECRRC"/>
<dbReference type="PANTHER" id="PTHR45941:SF4">
    <property type="entry name" value="ST6 N-ACETYLGALACTOSAMINIDE ALPHA-2,6-SIALYLTRANSFERASE 2"/>
    <property type="match status" value="1"/>
</dbReference>
<keyword evidence="8" id="KW-1133">Transmembrane helix</keyword>
<keyword evidence="12" id="KW-0325">Glycoprotein</keyword>
<evidence type="ECO:0000256" key="11">
    <source>
        <dbReference type="ARBA" id="ARBA00023157"/>
    </source>
</evidence>
<evidence type="ECO:0000256" key="4">
    <source>
        <dbReference type="ARBA" id="ARBA00022676"/>
    </source>
</evidence>
<reference evidence="17" key="5">
    <citation type="submission" date="2025-09" db="UniProtKB">
        <authorList>
            <consortium name="Ensembl"/>
        </authorList>
    </citation>
    <scope>IDENTIFICATION</scope>
</reference>
<sequence length="237" mass="27556">LQWSKHATEAEYKRLSKHPGLYGWKVIGFDGKDALSYLNTSANTVMFDDWEMRPNKSSNCIRCAVIGNGGILNNSNMGEEIDKHDYVFRVNGAIIKGYEKDVGKRTSFYNFATNTMLNSLRNYRRLGYTSVPKSEMYGYNLKCTFSLLYRFLSSRIAKKYPTYRPTTGALMLLGAIHTCDQVSAYGFITKDYAKYANHYYDIIKKKPHFFFIHDMRLELELWETLHKYGIIRLFTRG</sequence>
<reference evidence="18" key="3">
    <citation type="journal article" date="2014" name="Nature">
        <title>Elephant shark genome provides unique insights into gnathostome evolution.</title>
        <authorList>
            <consortium name="International Elephant Shark Genome Sequencing Consortium"/>
            <person name="Venkatesh B."/>
            <person name="Lee A.P."/>
            <person name="Ravi V."/>
            <person name="Maurya A.K."/>
            <person name="Lian M.M."/>
            <person name="Swann J.B."/>
            <person name="Ohta Y."/>
            <person name="Flajnik M.F."/>
            <person name="Sutoh Y."/>
            <person name="Kasahara M."/>
            <person name="Hoon S."/>
            <person name="Gangu V."/>
            <person name="Roy S.W."/>
            <person name="Irimia M."/>
            <person name="Korzh V."/>
            <person name="Kondrychyn I."/>
            <person name="Lim Z.W."/>
            <person name="Tay B.H."/>
            <person name="Tohari S."/>
            <person name="Kong K.W."/>
            <person name="Ho S."/>
            <person name="Lorente-Galdos B."/>
            <person name="Quilez J."/>
            <person name="Marques-Bonet T."/>
            <person name="Raney B.J."/>
            <person name="Ingham P.W."/>
            <person name="Tay A."/>
            <person name="Hillier L.W."/>
            <person name="Minx P."/>
            <person name="Boehm T."/>
            <person name="Wilson R.K."/>
            <person name="Brenner S."/>
            <person name="Warren W.C."/>
        </authorList>
    </citation>
    <scope>NUCLEOTIDE SEQUENCE [LARGE SCALE GENOMIC DNA]</scope>
</reference>
<keyword evidence="10" id="KW-0472">Membrane</keyword>
<keyword evidence="7" id="KW-0735">Signal-anchor</keyword>
<evidence type="ECO:0000256" key="2">
    <source>
        <dbReference type="ARBA" id="ARBA00004922"/>
    </source>
</evidence>
<comment type="catalytic activity">
    <reaction evidence="16">
        <text>a 3-O-[N-acetyl-alpha-D-galactosaminyl]-L-threonyl-[protein] + CMP-N-acetyl-beta-neuraminate = a 3-O-[N-acetyl-alpha-neuraminosyl-(2-&gt;6)-N-acetyl-alpha-D-galactosaminyl]-L-threonyl-[protein] + CMP + H(+)</text>
        <dbReference type="Rhea" id="RHEA:81643"/>
        <dbReference type="Rhea" id="RHEA-COMP:11689"/>
        <dbReference type="Rhea" id="RHEA-COMP:19720"/>
        <dbReference type="ChEBI" id="CHEBI:15378"/>
        <dbReference type="ChEBI" id="CHEBI:57812"/>
        <dbReference type="ChEBI" id="CHEBI:60377"/>
        <dbReference type="ChEBI" id="CHEBI:87075"/>
        <dbReference type="ChEBI" id="CHEBI:231970"/>
    </reaction>
    <physiologicalReaction direction="left-to-right" evidence="16">
        <dbReference type="Rhea" id="RHEA:81644"/>
    </physiologicalReaction>
</comment>
<keyword evidence="9" id="KW-0333">Golgi apparatus</keyword>
<keyword evidence="4" id="KW-0328">Glycosyltransferase</keyword>
<dbReference type="GO" id="GO:0000139">
    <property type="term" value="C:Golgi membrane"/>
    <property type="evidence" value="ECO:0007669"/>
    <property type="project" value="UniProtKB-SubCell"/>
</dbReference>
<comment type="catalytic activity">
    <reaction evidence="13">
        <text>a beta-D-galactosyl-(1-&gt;3)-N-acetyl-alpha-D-galactosaminyl derivative + CMP-N-acetyl-beta-neuraminate = a beta-D-galactosyl-(1-&gt;3)-[N-acetyl-alpha-neuraminyl-(2-&gt;6)]-N-acetyl-alpha-D-galactosaminyl derivative + CMP + H(+)</text>
        <dbReference type="Rhea" id="RHEA:11136"/>
        <dbReference type="ChEBI" id="CHEBI:15378"/>
        <dbReference type="ChEBI" id="CHEBI:57812"/>
        <dbReference type="ChEBI" id="CHEBI:60377"/>
        <dbReference type="ChEBI" id="CHEBI:133470"/>
        <dbReference type="ChEBI" id="CHEBI:140764"/>
        <dbReference type="EC" id="2.4.3.3"/>
    </reaction>
    <physiologicalReaction direction="left-to-right" evidence="13">
        <dbReference type="Rhea" id="RHEA:11137"/>
    </physiologicalReaction>
</comment>
<evidence type="ECO:0000256" key="7">
    <source>
        <dbReference type="ARBA" id="ARBA00022968"/>
    </source>
</evidence>
<comment type="similarity">
    <text evidence="3">Belongs to the glycosyltransferase 29 family.</text>
</comment>
<dbReference type="Ensembl" id="ENSCMIT00000048698.1">
    <property type="protein sequence ID" value="ENSCMIP00000048024.1"/>
    <property type="gene ID" value="ENSCMIG00000019650.1"/>
</dbReference>
<dbReference type="EC" id="2.4.3.3" evidence="14"/>
<dbReference type="AlphaFoldDB" id="A0A4W3JWZ6"/>
<reference evidence="18" key="2">
    <citation type="journal article" date="2007" name="PLoS Biol.">
        <title>Survey sequencing and comparative analysis of the elephant shark (Callorhinchus milii) genome.</title>
        <authorList>
            <person name="Venkatesh B."/>
            <person name="Kirkness E.F."/>
            <person name="Loh Y.H."/>
            <person name="Halpern A.L."/>
            <person name="Lee A.P."/>
            <person name="Johnson J."/>
            <person name="Dandona N."/>
            <person name="Viswanathan L.D."/>
            <person name="Tay A."/>
            <person name="Venter J.C."/>
            <person name="Strausberg R.L."/>
            <person name="Brenner S."/>
        </authorList>
    </citation>
    <scope>NUCLEOTIDE SEQUENCE [LARGE SCALE GENOMIC DNA]</scope>
</reference>
<keyword evidence="6" id="KW-0812">Transmembrane</keyword>
<comment type="catalytic activity">
    <reaction evidence="15">
        <text>a 3-O-[N-acetyl-alpha-neuraminyl-(2-&gt;3)-beta-D-galactosyl-(1-&gt;3)-N-acetyl-alpha-D-galactosaminyl]-L-threonyl-[protein] + CMP-N-acetyl-beta-neuraminate = a 3-O-{alpha-Neu5Ac-(2-&gt;3)-beta-D-Gal-(1-&gt;3)-[alpha-Neu5Ac-(2-&gt;6)]-alpha-D-GalNAc}-L-threonyl-[protein] + CMP + H(+)</text>
        <dbReference type="Rhea" id="RHEA:81659"/>
        <dbReference type="Rhea" id="RHEA-COMP:14417"/>
        <dbReference type="Rhea" id="RHEA-COMP:16763"/>
        <dbReference type="ChEBI" id="CHEBI:15378"/>
        <dbReference type="ChEBI" id="CHEBI:57812"/>
        <dbReference type="ChEBI" id="CHEBI:60377"/>
        <dbReference type="ChEBI" id="CHEBI:139598"/>
        <dbReference type="ChEBI" id="CHEBI:156398"/>
    </reaction>
    <physiologicalReaction direction="left-to-right" evidence="15">
        <dbReference type="Rhea" id="RHEA:81660"/>
    </physiologicalReaction>
</comment>
<evidence type="ECO:0000313" key="18">
    <source>
        <dbReference type="Proteomes" id="UP000314986"/>
    </source>
</evidence>
<keyword evidence="5" id="KW-0808">Transferase</keyword>
<reference evidence="17" key="4">
    <citation type="submission" date="2025-08" db="UniProtKB">
        <authorList>
            <consortium name="Ensembl"/>
        </authorList>
    </citation>
    <scope>IDENTIFICATION</scope>
</reference>
<reference evidence="18" key="1">
    <citation type="journal article" date="2006" name="Science">
        <title>Ancient noncoding elements conserved in the human genome.</title>
        <authorList>
            <person name="Venkatesh B."/>
            <person name="Kirkness E.F."/>
            <person name="Loh Y.H."/>
            <person name="Halpern A.L."/>
            <person name="Lee A.P."/>
            <person name="Johnson J."/>
            <person name="Dandona N."/>
            <person name="Viswanathan L.D."/>
            <person name="Tay A."/>
            <person name="Venter J.C."/>
            <person name="Strausberg R.L."/>
            <person name="Brenner S."/>
        </authorList>
    </citation>
    <scope>NUCLEOTIDE SEQUENCE [LARGE SCALE GENOMIC DNA]</scope>
</reference>
<comment type="subcellular location">
    <subcellularLocation>
        <location evidence="1">Golgi apparatus membrane</location>
        <topology evidence="1">Single-pass type II membrane protein</topology>
    </subcellularLocation>
</comment>
<protein>
    <recommendedName>
        <fullName evidence="14">alpha-N-acetylgalactosaminide alpha-2,6-sialyltransferase</fullName>
        <ecNumber evidence="14">2.4.3.3</ecNumber>
    </recommendedName>
</protein>
<dbReference type="Proteomes" id="UP000314986">
    <property type="component" value="Unassembled WGS sequence"/>
</dbReference>
<evidence type="ECO:0000256" key="9">
    <source>
        <dbReference type="ARBA" id="ARBA00023034"/>
    </source>
</evidence>
<organism evidence="17 18">
    <name type="scientific">Callorhinchus milii</name>
    <name type="common">Ghost shark</name>
    <dbReference type="NCBI Taxonomy" id="7868"/>
    <lineage>
        <taxon>Eukaryota</taxon>
        <taxon>Metazoa</taxon>
        <taxon>Chordata</taxon>
        <taxon>Craniata</taxon>
        <taxon>Vertebrata</taxon>
        <taxon>Chondrichthyes</taxon>
        <taxon>Holocephali</taxon>
        <taxon>Chimaeriformes</taxon>
        <taxon>Callorhinchidae</taxon>
        <taxon>Callorhinchus</taxon>
    </lineage>
</organism>
<evidence type="ECO:0000313" key="17">
    <source>
        <dbReference type="Ensembl" id="ENSCMIP00000048024.1"/>
    </source>
</evidence>
<keyword evidence="18" id="KW-1185">Reference proteome</keyword>
<evidence type="ECO:0000256" key="16">
    <source>
        <dbReference type="ARBA" id="ARBA00052285"/>
    </source>
</evidence>
<evidence type="ECO:0000256" key="10">
    <source>
        <dbReference type="ARBA" id="ARBA00023136"/>
    </source>
</evidence>
<dbReference type="Pfam" id="PF00777">
    <property type="entry name" value="Glyco_transf_29"/>
    <property type="match status" value="2"/>
</dbReference>
<accession>A0A4W3JWZ6</accession>
<evidence type="ECO:0000256" key="15">
    <source>
        <dbReference type="ARBA" id="ARBA00050664"/>
    </source>
</evidence>
<evidence type="ECO:0000256" key="6">
    <source>
        <dbReference type="ARBA" id="ARBA00022692"/>
    </source>
</evidence>
<dbReference type="InterPro" id="IPR038578">
    <property type="entry name" value="GT29-like_sf"/>
</dbReference>
<dbReference type="Gene3D" id="3.90.1480.20">
    <property type="entry name" value="Glycosyl transferase family 29"/>
    <property type="match status" value="1"/>
</dbReference>
<dbReference type="PANTHER" id="PTHR45941">
    <property type="entry name" value="ALPHA-N-ACETYLGALACTOSAMINIDE ALPHA-2,6-SIALYLTRANSFERASE 2-LIKE-RELATED"/>
    <property type="match status" value="1"/>
</dbReference>
<keyword evidence="11" id="KW-1015">Disulfide bond</keyword>
<dbReference type="GeneTree" id="ENSGT00940000164863"/>
<dbReference type="GO" id="GO:0001665">
    <property type="term" value="F:alpha-N-acetylgalactosaminide alpha-2,6-sialyltransferase activity"/>
    <property type="evidence" value="ECO:0007669"/>
    <property type="project" value="UniProtKB-EC"/>
</dbReference>